<organism evidence="2 3">
    <name type="scientific">Streptomyces hazeniae</name>
    <dbReference type="NCBI Taxonomy" id="3075538"/>
    <lineage>
        <taxon>Bacteria</taxon>
        <taxon>Bacillati</taxon>
        <taxon>Actinomycetota</taxon>
        <taxon>Actinomycetes</taxon>
        <taxon>Kitasatosporales</taxon>
        <taxon>Streptomycetaceae</taxon>
        <taxon>Streptomyces</taxon>
    </lineage>
</organism>
<reference evidence="3" key="1">
    <citation type="submission" date="2023-07" db="EMBL/GenBank/DDBJ databases">
        <title>30 novel species of actinomycetes from the DSMZ collection.</title>
        <authorList>
            <person name="Nouioui I."/>
        </authorList>
    </citation>
    <scope>NUCLEOTIDE SEQUENCE [LARGE SCALE GENOMIC DNA]</scope>
    <source>
        <strain evidence="3">DSM 42041</strain>
    </source>
</reference>
<dbReference type="Pfam" id="PF09957">
    <property type="entry name" value="VapB_antitoxin"/>
    <property type="match status" value="1"/>
</dbReference>
<accession>A0ABU2NKW1</accession>
<comment type="caution">
    <text evidence="2">The sequence shown here is derived from an EMBL/GenBank/DDBJ whole genome shotgun (WGS) entry which is preliminary data.</text>
</comment>
<feature type="region of interest" description="Disordered" evidence="1">
    <location>
        <begin position="56"/>
        <end position="75"/>
    </location>
</feature>
<protein>
    <submittedName>
        <fullName evidence="2">Type II toxin-antitoxin system VapB family antitoxin</fullName>
    </submittedName>
</protein>
<proteinExistence type="predicted"/>
<sequence>MSRTVIDIDDKLLAEAAGILGTDKKVATVNAALADVVNRRKRQAFFDRLDAGLLPDLTGPIEPGEDDAGAEHPAA</sequence>
<keyword evidence="3" id="KW-1185">Reference proteome</keyword>
<evidence type="ECO:0000256" key="1">
    <source>
        <dbReference type="SAM" id="MobiDB-lite"/>
    </source>
</evidence>
<name>A0ABU2NKW1_9ACTN</name>
<dbReference type="Proteomes" id="UP001183414">
    <property type="component" value="Unassembled WGS sequence"/>
</dbReference>
<dbReference type="EMBL" id="JAVREQ010000001">
    <property type="protein sequence ID" value="MDT0377624.1"/>
    <property type="molecule type" value="Genomic_DNA"/>
</dbReference>
<evidence type="ECO:0000313" key="3">
    <source>
        <dbReference type="Proteomes" id="UP001183414"/>
    </source>
</evidence>
<dbReference type="InterPro" id="IPR019239">
    <property type="entry name" value="VapB_antitoxin"/>
</dbReference>
<gene>
    <name evidence="2" type="ORF">RM572_02400</name>
</gene>
<dbReference type="RefSeq" id="WP_311671569.1">
    <property type="nucleotide sequence ID" value="NZ_JAVREQ010000001.1"/>
</dbReference>
<evidence type="ECO:0000313" key="2">
    <source>
        <dbReference type="EMBL" id="MDT0377624.1"/>
    </source>
</evidence>